<keyword evidence="2" id="KW-0489">Methyltransferase</keyword>
<protein>
    <submittedName>
        <fullName evidence="2">Methyltransferase type 12</fullName>
    </submittedName>
</protein>
<accession>H0E517</accession>
<proteinExistence type="predicted"/>
<evidence type="ECO:0000259" key="1">
    <source>
        <dbReference type="Pfam" id="PF13649"/>
    </source>
</evidence>
<dbReference type="InterPro" id="IPR041698">
    <property type="entry name" value="Methyltransf_25"/>
</dbReference>
<gene>
    <name evidence="2" type="ORF">PAI11_19020</name>
</gene>
<dbReference type="SUPFAM" id="SSF53335">
    <property type="entry name" value="S-adenosyl-L-methionine-dependent methyltransferases"/>
    <property type="match status" value="1"/>
</dbReference>
<name>H0E517_9ACTN</name>
<reference evidence="2 3" key="1">
    <citation type="journal article" date="2013" name="Biodegradation">
        <title>Quantitative proteomic analysis of ibuprofen-degrading Patulibacter sp. strain I11.</title>
        <authorList>
            <person name="Almeida B."/>
            <person name="Kjeldal H."/>
            <person name="Lolas I."/>
            <person name="Knudsen A.D."/>
            <person name="Carvalho G."/>
            <person name="Nielsen K.L."/>
            <person name="Barreto Crespo M.T."/>
            <person name="Stensballe A."/>
            <person name="Nielsen J.L."/>
        </authorList>
    </citation>
    <scope>NUCLEOTIDE SEQUENCE [LARGE SCALE GENOMIC DNA]</scope>
    <source>
        <strain evidence="2 3">I11</strain>
    </source>
</reference>
<keyword evidence="3" id="KW-1185">Reference proteome</keyword>
<dbReference type="GO" id="GO:0008168">
    <property type="term" value="F:methyltransferase activity"/>
    <property type="evidence" value="ECO:0007669"/>
    <property type="project" value="UniProtKB-KW"/>
</dbReference>
<dbReference type="PATRIC" id="fig|1097667.3.peg.1885"/>
<keyword evidence="2" id="KW-0808">Transferase</keyword>
<dbReference type="AlphaFoldDB" id="H0E517"/>
<dbReference type="Gene3D" id="3.40.50.150">
    <property type="entry name" value="Vaccinia Virus protein VP39"/>
    <property type="match status" value="1"/>
</dbReference>
<evidence type="ECO:0000313" key="2">
    <source>
        <dbReference type="EMBL" id="EHN11224.1"/>
    </source>
</evidence>
<evidence type="ECO:0000313" key="3">
    <source>
        <dbReference type="Proteomes" id="UP000005143"/>
    </source>
</evidence>
<dbReference type="Pfam" id="PF13649">
    <property type="entry name" value="Methyltransf_25"/>
    <property type="match status" value="1"/>
</dbReference>
<dbReference type="InterPro" id="IPR029063">
    <property type="entry name" value="SAM-dependent_MTases_sf"/>
</dbReference>
<dbReference type="RefSeq" id="WP_007573861.1">
    <property type="nucleotide sequence ID" value="NZ_AGUD01000131.1"/>
</dbReference>
<feature type="domain" description="Methyltransferase" evidence="1">
    <location>
        <begin position="48"/>
        <end position="151"/>
    </location>
</feature>
<comment type="caution">
    <text evidence="2">The sequence shown here is derived from an EMBL/GenBank/DDBJ whole genome shotgun (WGS) entry which is preliminary data.</text>
</comment>
<dbReference type="OrthoDB" id="3382693at2"/>
<dbReference type="EMBL" id="AGUD01000131">
    <property type="protein sequence ID" value="EHN11224.1"/>
    <property type="molecule type" value="Genomic_DNA"/>
</dbReference>
<dbReference type="CDD" id="cd02440">
    <property type="entry name" value="AdoMet_MTases"/>
    <property type="match status" value="1"/>
</dbReference>
<dbReference type="GO" id="GO:0032259">
    <property type="term" value="P:methylation"/>
    <property type="evidence" value="ECO:0007669"/>
    <property type="project" value="UniProtKB-KW"/>
</dbReference>
<sequence length="260" mass="28307">MTTPEIDATALLRRWDDQQAAYIADREGRFAVMLELLERTVGPAFAAVDLACGPGSLTQRLLERFPRARVVAIDHDPLLLRVAAEALAPYGDRVTLVDGDLAGDAWPALVDDALAGERPRAAVSTTALHWLLPDQLLRVYARAAGLLAPSGVLLNGDHLRFDDRHPTLRRVAEEHDEATQRAAFAAGAATWEQWWDEARALPGGAALAAERDRRFAGRDATPPTTLDFHLAALRQAGFAEVASVWQLLDDHVVFGRIASS</sequence>
<dbReference type="Proteomes" id="UP000005143">
    <property type="component" value="Unassembled WGS sequence"/>
</dbReference>
<organism evidence="2 3">
    <name type="scientific">Patulibacter medicamentivorans</name>
    <dbReference type="NCBI Taxonomy" id="1097667"/>
    <lineage>
        <taxon>Bacteria</taxon>
        <taxon>Bacillati</taxon>
        <taxon>Actinomycetota</taxon>
        <taxon>Thermoleophilia</taxon>
        <taxon>Solirubrobacterales</taxon>
        <taxon>Patulibacteraceae</taxon>
        <taxon>Patulibacter</taxon>
    </lineage>
</organism>